<protein>
    <submittedName>
        <fullName evidence="2">Uncharacterized protein</fullName>
    </submittedName>
</protein>
<evidence type="ECO:0000313" key="2">
    <source>
        <dbReference type="EMBL" id="MAG21891.1"/>
    </source>
</evidence>
<sequence length="157" mass="16774">MNILSVTPCTTQATGGCITVNQCDGKNITTCENYYHITNTIGVGFTCNWHTLKGSCTLGNAGCNIPCSLGKGCATGYATSTTACTNFNGVSQTACQKQYQTGVTDKRCFWTGTTCTPQASCIPEFFGIEFNEMELSTGIIALIAAIALPMFLFRKKK</sequence>
<proteinExistence type="predicted"/>
<evidence type="ECO:0000313" key="3">
    <source>
        <dbReference type="Proteomes" id="UP000226592"/>
    </source>
</evidence>
<reference evidence="3" key="1">
    <citation type="submission" date="2017-09" db="EMBL/GenBank/DDBJ databases">
        <title>The Reconstruction of 2,631 Draft Metagenome-Assembled Genomes from the Global Oceans.</title>
        <authorList>
            <person name="Tully B.J."/>
            <person name="Graham E.D."/>
            <person name="Heidelberg J.F."/>
        </authorList>
    </citation>
    <scope>NUCLEOTIDE SEQUENCE [LARGE SCALE GENOMIC DNA]</scope>
</reference>
<organism evidence="2 3">
    <name type="scientific">Candidatus Iainarchaeum sp</name>
    <dbReference type="NCBI Taxonomy" id="3101447"/>
    <lineage>
        <taxon>Archaea</taxon>
        <taxon>Candidatus Iainarchaeota</taxon>
        <taxon>Candidatus Iainarchaeia</taxon>
        <taxon>Candidatus Iainarchaeales</taxon>
        <taxon>Candidatus Iainarchaeaceae</taxon>
        <taxon>Candidatus Iainarchaeum</taxon>
    </lineage>
</organism>
<name>A0A2D6M0F5_9ARCH</name>
<feature type="transmembrane region" description="Helical" evidence="1">
    <location>
        <begin position="135"/>
        <end position="153"/>
    </location>
</feature>
<evidence type="ECO:0000256" key="1">
    <source>
        <dbReference type="SAM" id="Phobius"/>
    </source>
</evidence>
<dbReference type="EMBL" id="NZBU01000004">
    <property type="protein sequence ID" value="MAG21891.1"/>
    <property type="molecule type" value="Genomic_DNA"/>
</dbReference>
<accession>A0A2D6M0F5</accession>
<gene>
    <name evidence="2" type="ORF">CL943_01115</name>
</gene>
<dbReference type="Proteomes" id="UP000226592">
    <property type="component" value="Unassembled WGS sequence"/>
</dbReference>
<comment type="caution">
    <text evidence="2">The sequence shown here is derived from an EMBL/GenBank/DDBJ whole genome shotgun (WGS) entry which is preliminary data.</text>
</comment>
<keyword evidence="1" id="KW-0472">Membrane</keyword>
<dbReference type="AlphaFoldDB" id="A0A2D6M0F5"/>
<keyword evidence="1" id="KW-1133">Transmembrane helix</keyword>
<keyword evidence="1" id="KW-0812">Transmembrane</keyword>